<evidence type="ECO:0000313" key="3">
    <source>
        <dbReference type="Proteomes" id="UP000609651"/>
    </source>
</evidence>
<evidence type="ECO:0000256" key="1">
    <source>
        <dbReference type="SAM" id="MobiDB-lite"/>
    </source>
</evidence>
<gene>
    <name evidence="2" type="ORF">LzC2_10180</name>
</gene>
<dbReference type="RefSeq" id="WP_171184450.1">
    <property type="nucleotide sequence ID" value="NZ_WTPX01000021.1"/>
</dbReference>
<dbReference type="Proteomes" id="UP000609651">
    <property type="component" value="Unassembled WGS sequence"/>
</dbReference>
<feature type="region of interest" description="Disordered" evidence="1">
    <location>
        <begin position="1"/>
        <end position="32"/>
    </location>
</feature>
<keyword evidence="3" id="KW-1185">Reference proteome</keyword>
<evidence type="ECO:0000313" key="2">
    <source>
        <dbReference type="EMBL" id="NNJ24956.1"/>
    </source>
</evidence>
<proteinExistence type="predicted"/>
<feature type="region of interest" description="Disordered" evidence="1">
    <location>
        <begin position="107"/>
        <end position="140"/>
    </location>
</feature>
<reference evidence="2 3" key="1">
    <citation type="journal article" date="2020" name="Syst. Appl. Microbiol.">
        <title>Alienimonas chondri sp. nov., a novel planctomycete isolated from the biofilm of the red alga Chondrus crispus.</title>
        <authorList>
            <person name="Vitorino I."/>
            <person name="Albuquerque L."/>
            <person name="Wiegand S."/>
            <person name="Kallscheuer N."/>
            <person name="da Costa M.S."/>
            <person name="Lobo-da-Cunha A."/>
            <person name="Jogler C."/>
            <person name="Lage O.M."/>
        </authorList>
    </citation>
    <scope>NUCLEOTIDE SEQUENCE [LARGE SCALE GENOMIC DNA]</scope>
    <source>
        <strain evidence="2 3">LzC2</strain>
    </source>
</reference>
<comment type="caution">
    <text evidence="2">The sequence shown here is derived from an EMBL/GenBank/DDBJ whole genome shotgun (WGS) entry which is preliminary data.</text>
</comment>
<protein>
    <submittedName>
        <fullName evidence="2">Uncharacterized protein</fullName>
    </submittedName>
</protein>
<accession>A0ABX1VAK7</accession>
<feature type="compositionally biased region" description="Low complexity" evidence="1">
    <location>
        <begin position="125"/>
        <end position="140"/>
    </location>
</feature>
<organism evidence="2 3">
    <name type="scientific">Alienimonas chondri</name>
    <dbReference type="NCBI Taxonomy" id="2681879"/>
    <lineage>
        <taxon>Bacteria</taxon>
        <taxon>Pseudomonadati</taxon>
        <taxon>Planctomycetota</taxon>
        <taxon>Planctomycetia</taxon>
        <taxon>Planctomycetales</taxon>
        <taxon>Planctomycetaceae</taxon>
        <taxon>Alienimonas</taxon>
    </lineage>
</organism>
<sequence>MSAPPSPADDDPGSDGPIPIAEGIAISPSGEVRVDEGLTETLLDLAEALEERTGRPVDVEHVVAAAVLANRAGKIGSDRRLRTGDDLLLMALIPQIDAVFTRYGGLVAEPDGDAEPGQEAAGTNEAPDAAPAPQDEPADD</sequence>
<name>A0ABX1VAK7_9PLAN</name>
<dbReference type="EMBL" id="WTPX01000021">
    <property type="protein sequence ID" value="NNJ24956.1"/>
    <property type="molecule type" value="Genomic_DNA"/>
</dbReference>